<feature type="transmembrane region" description="Helical" evidence="5">
    <location>
        <begin position="179"/>
        <end position="204"/>
    </location>
</feature>
<evidence type="ECO:0000256" key="2">
    <source>
        <dbReference type="ARBA" id="ARBA00022692"/>
    </source>
</evidence>
<dbReference type="Pfam" id="PF01545">
    <property type="entry name" value="Cation_efflux"/>
    <property type="match status" value="1"/>
</dbReference>
<proteinExistence type="predicted"/>
<feature type="transmembrane region" description="Helical" evidence="5">
    <location>
        <begin position="94"/>
        <end position="116"/>
    </location>
</feature>
<keyword evidence="4 5" id="KW-0472">Membrane</keyword>
<keyword evidence="2 5" id="KW-0812">Transmembrane</keyword>
<feature type="domain" description="Cation efflux protein transmembrane" evidence="6">
    <location>
        <begin position="30"/>
        <end position="236"/>
    </location>
</feature>
<name>A0ABS8XPE9_9BURK</name>
<dbReference type="RefSeq" id="WP_233393602.1">
    <property type="nucleotide sequence ID" value="NZ_JAJTWT010000007.1"/>
</dbReference>
<feature type="transmembrane region" description="Helical" evidence="5">
    <location>
        <begin position="131"/>
        <end position="151"/>
    </location>
</feature>
<keyword evidence="3 5" id="KW-1133">Transmembrane helix</keyword>
<dbReference type="Gene3D" id="1.20.1510.10">
    <property type="entry name" value="Cation efflux protein transmembrane domain"/>
    <property type="match status" value="1"/>
</dbReference>
<reference evidence="7 8" key="1">
    <citation type="submission" date="2021-12" db="EMBL/GenBank/DDBJ databases">
        <title>Genome seq of p7.</title>
        <authorList>
            <person name="Seo T."/>
        </authorList>
    </citation>
    <scope>NUCLEOTIDE SEQUENCE [LARGE SCALE GENOMIC DNA]</scope>
    <source>
        <strain evidence="7 8">P7</strain>
    </source>
</reference>
<dbReference type="NCBIfam" id="TIGR01297">
    <property type="entry name" value="CDF"/>
    <property type="match status" value="1"/>
</dbReference>
<dbReference type="PANTHER" id="PTHR11562:SF40">
    <property type="entry name" value="CATION EFFLUX SYSTEM PROTEIN"/>
    <property type="match status" value="1"/>
</dbReference>
<evidence type="ECO:0000256" key="4">
    <source>
        <dbReference type="ARBA" id="ARBA00023136"/>
    </source>
</evidence>
<dbReference type="InterPro" id="IPR058533">
    <property type="entry name" value="Cation_efflux_TM"/>
</dbReference>
<dbReference type="NCBIfam" id="NF033827">
    <property type="entry name" value="CDF_efflux_DmeF"/>
    <property type="match status" value="1"/>
</dbReference>
<protein>
    <submittedName>
        <fullName evidence="7">CDF family Co(II)/Ni(II) efflux transporter DmeF</fullName>
    </submittedName>
</protein>
<evidence type="ECO:0000256" key="5">
    <source>
        <dbReference type="SAM" id="Phobius"/>
    </source>
</evidence>
<dbReference type="Proteomes" id="UP001201463">
    <property type="component" value="Unassembled WGS sequence"/>
</dbReference>
<dbReference type="EMBL" id="JAJTWT010000007">
    <property type="protein sequence ID" value="MCE4539085.1"/>
    <property type="molecule type" value="Genomic_DNA"/>
</dbReference>
<dbReference type="InterPro" id="IPR050681">
    <property type="entry name" value="CDF/SLC30A"/>
</dbReference>
<dbReference type="SUPFAM" id="SSF161111">
    <property type="entry name" value="Cation efflux protein transmembrane domain-like"/>
    <property type="match status" value="1"/>
</dbReference>
<keyword evidence="8" id="KW-1185">Reference proteome</keyword>
<dbReference type="InterPro" id="IPR027469">
    <property type="entry name" value="Cation_efflux_TMD_sf"/>
</dbReference>
<evidence type="ECO:0000313" key="7">
    <source>
        <dbReference type="EMBL" id="MCE4539085.1"/>
    </source>
</evidence>
<evidence type="ECO:0000256" key="1">
    <source>
        <dbReference type="ARBA" id="ARBA00004141"/>
    </source>
</evidence>
<accession>A0ABS8XPE9</accession>
<comment type="subcellular location">
    <subcellularLocation>
        <location evidence="1">Membrane</location>
        <topology evidence="1">Multi-pass membrane protein</topology>
    </subcellularLocation>
</comment>
<evidence type="ECO:0000313" key="8">
    <source>
        <dbReference type="Proteomes" id="UP001201463"/>
    </source>
</evidence>
<gene>
    <name evidence="7" type="primary">dmeF</name>
    <name evidence="7" type="ORF">LXT12_17685</name>
</gene>
<evidence type="ECO:0000256" key="3">
    <source>
        <dbReference type="ARBA" id="ARBA00022989"/>
    </source>
</evidence>
<dbReference type="PANTHER" id="PTHR11562">
    <property type="entry name" value="CATION EFFLUX PROTEIN/ ZINC TRANSPORTER"/>
    <property type="match status" value="1"/>
</dbReference>
<feature type="transmembrane region" description="Helical" evidence="5">
    <location>
        <begin position="52"/>
        <end position="73"/>
    </location>
</feature>
<feature type="transmembrane region" description="Helical" evidence="5">
    <location>
        <begin position="210"/>
        <end position="228"/>
    </location>
</feature>
<evidence type="ECO:0000259" key="6">
    <source>
        <dbReference type="Pfam" id="PF01545"/>
    </source>
</evidence>
<feature type="transmembrane region" description="Helical" evidence="5">
    <location>
        <begin position="28"/>
        <end position="46"/>
    </location>
</feature>
<comment type="caution">
    <text evidence="7">The sequence shown here is derived from an EMBL/GenBank/DDBJ whole genome shotgun (WGS) entry which is preliminary data.</text>
</comment>
<organism evidence="7 8">
    <name type="scientific">Pelomonas caseinilytica</name>
    <dbReference type="NCBI Taxonomy" id="2906763"/>
    <lineage>
        <taxon>Bacteria</taxon>
        <taxon>Pseudomonadati</taxon>
        <taxon>Pseudomonadota</taxon>
        <taxon>Betaproteobacteria</taxon>
        <taxon>Burkholderiales</taxon>
        <taxon>Sphaerotilaceae</taxon>
        <taxon>Roseateles</taxon>
    </lineage>
</organism>
<sequence length="318" mass="34222">MHTRDLTPWQHEHVFDSGNAAAERGTRLVMWITAATMAVEIAAGWFSNSMALLADGLHMSSHAVAIGLSAFAYATARRHARDPRYAFGTWKIEVLGGFASAVFLLVVVALMLYGSVERLLQPAPIHYPEALAIAVLGLLVNLGCAAILGAAHHHGHGHGHSHDHDHGHAHGHDLNLKSAYLHVVADAATSVAAIAALAGGWWLGWAWLDPVMGIAGAVIVAVWAKGLVAETSKVLLDREMDHPVVDEIREVVAERGAATETAIADLHVWRVGRSSYACALSLVTHAEALTPDEVRAWLSVHEEIVHATIEIHRCREPD</sequence>
<dbReference type="InterPro" id="IPR002524">
    <property type="entry name" value="Cation_efflux"/>
</dbReference>